<dbReference type="Gene3D" id="3.90.550.10">
    <property type="entry name" value="Spore Coat Polysaccharide Biosynthesis Protein SpsA, Chain A"/>
    <property type="match status" value="1"/>
</dbReference>
<dbReference type="Proteomes" id="UP000651482">
    <property type="component" value="Unassembled WGS sequence"/>
</dbReference>
<sequence>MNIRNIGVILAGGIGARLSSTQKKQYLEIAGKECIAHVIEAYQEAKKLDKILVVVNKEQYESGYIAEKYGLECACGGDTRNESIYNGLCYINEHYPECEKVILHDAARPFIRGDIVDDYMDLLDDHICVINSQDITDGIGKRMNKEVKREEFYISQTPEGFQFKPFFEAFDPHAPIVALSHHLPEDIAIAHYKKFPYNLKLTYPEDVFVADHLLSAGFKSYLKSLKK</sequence>
<proteinExistence type="predicted"/>
<reference evidence="4" key="1">
    <citation type="submission" date="2020-08" db="EMBL/GenBank/DDBJ databases">
        <title>Genome public.</title>
        <authorList>
            <person name="Liu C."/>
            <person name="Sun Q."/>
        </authorList>
    </citation>
    <scope>NUCLEOTIDE SEQUENCE</scope>
    <source>
        <strain evidence="4">NSJ-40</strain>
    </source>
</reference>
<organism evidence="4 5">
    <name type="scientific">Yeguia hominis</name>
    <dbReference type="NCBI Taxonomy" id="2763662"/>
    <lineage>
        <taxon>Bacteria</taxon>
        <taxon>Bacillati</taxon>
        <taxon>Bacillota</taxon>
        <taxon>Clostridia</taxon>
        <taxon>Eubacteriales</taxon>
        <taxon>Yeguiaceae</taxon>
        <taxon>Yeguia</taxon>
    </lineage>
</organism>
<dbReference type="RefSeq" id="WP_249317666.1">
    <property type="nucleotide sequence ID" value="NZ_JACRSN010000001.1"/>
</dbReference>
<dbReference type="SUPFAM" id="SSF53448">
    <property type="entry name" value="Nucleotide-diphospho-sugar transferases"/>
    <property type="match status" value="1"/>
</dbReference>
<dbReference type="GO" id="GO:0050518">
    <property type="term" value="F:2-C-methyl-D-erythritol 4-phosphate cytidylyltransferase activity"/>
    <property type="evidence" value="ECO:0007669"/>
    <property type="project" value="TreeGrafter"/>
</dbReference>
<dbReference type="GO" id="GO:0008299">
    <property type="term" value="P:isoprenoid biosynthetic process"/>
    <property type="evidence" value="ECO:0007669"/>
    <property type="project" value="UniProtKB-KW"/>
</dbReference>
<evidence type="ECO:0000313" key="5">
    <source>
        <dbReference type="Proteomes" id="UP000651482"/>
    </source>
</evidence>
<keyword evidence="1" id="KW-0808">Transferase</keyword>
<dbReference type="EMBL" id="JACRSN010000001">
    <property type="protein sequence ID" value="MBC8532477.1"/>
    <property type="molecule type" value="Genomic_DNA"/>
</dbReference>
<dbReference type="Pfam" id="PF01128">
    <property type="entry name" value="IspD"/>
    <property type="match status" value="1"/>
</dbReference>
<dbReference type="PANTHER" id="PTHR32125:SF4">
    <property type="entry name" value="2-C-METHYL-D-ERYTHRITOL 4-PHOSPHATE CYTIDYLYLTRANSFERASE, CHLOROPLASTIC"/>
    <property type="match status" value="1"/>
</dbReference>
<comment type="caution">
    <text evidence="4">The sequence shown here is derived from an EMBL/GenBank/DDBJ whole genome shotgun (WGS) entry which is preliminary data.</text>
</comment>
<evidence type="ECO:0000313" key="4">
    <source>
        <dbReference type="EMBL" id="MBC8532477.1"/>
    </source>
</evidence>
<accession>A0A926D6S8</accession>
<dbReference type="InterPro" id="IPR034683">
    <property type="entry name" value="IspD/TarI"/>
</dbReference>
<dbReference type="PANTHER" id="PTHR32125">
    <property type="entry name" value="2-C-METHYL-D-ERYTHRITOL 4-PHOSPHATE CYTIDYLYLTRANSFERASE, CHLOROPLASTIC"/>
    <property type="match status" value="1"/>
</dbReference>
<keyword evidence="2 4" id="KW-0548">Nucleotidyltransferase</keyword>
<keyword evidence="5" id="KW-1185">Reference proteome</keyword>
<evidence type="ECO:0000256" key="1">
    <source>
        <dbReference type="ARBA" id="ARBA00022679"/>
    </source>
</evidence>
<gene>
    <name evidence="4" type="ORF">IAG03_00375</name>
</gene>
<name>A0A926D6S8_9FIRM</name>
<evidence type="ECO:0000256" key="3">
    <source>
        <dbReference type="ARBA" id="ARBA00023229"/>
    </source>
</evidence>
<dbReference type="AlphaFoldDB" id="A0A926D6S8"/>
<protein>
    <submittedName>
        <fullName evidence="4">2-C-methyl-D-erythritol 4-phosphate cytidylyltransferase</fullName>
    </submittedName>
</protein>
<keyword evidence="3" id="KW-0414">Isoprene biosynthesis</keyword>
<dbReference type="InterPro" id="IPR050088">
    <property type="entry name" value="IspD/TarI_cytidylyltransf_bact"/>
</dbReference>
<evidence type="ECO:0000256" key="2">
    <source>
        <dbReference type="ARBA" id="ARBA00022695"/>
    </source>
</evidence>
<dbReference type="InterPro" id="IPR029044">
    <property type="entry name" value="Nucleotide-diphossugar_trans"/>
</dbReference>